<dbReference type="EMBL" id="JBHUHV010000058">
    <property type="protein sequence ID" value="MFD2069208.1"/>
    <property type="molecule type" value="Genomic_DNA"/>
</dbReference>
<dbReference type="Pfam" id="PF01323">
    <property type="entry name" value="DSBA"/>
    <property type="match status" value="1"/>
</dbReference>
<accession>A0ABW4X3V8</accession>
<name>A0ABW4X3V8_9BACT</name>
<proteinExistence type="predicted"/>
<protein>
    <submittedName>
        <fullName evidence="2">DsbA family protein</fullName>
    </submittedName>
</protein>
<feature type="domain" description="DSBA-like thioredoxin" evidence="1">
    <location>
        <begin position="3"/>
        <end position="205"/>
    </location>
</feature>
<dbReference type="InterPro" id="IPR036249">
    <property type="entry name" value="Thioredoxin-like_sf"/>
</dbReference>
<dbReference type="Proteomes" id="UP001597369">
    <property type="component" value="Unassembled WGS sequence"/>
</dbReference>
<evidence type="ECO:0000313" key="2">
    <source>
        <dbReference type="EMBL" id="MFD2069208.1"/>
    </source>
</evidence>
<dbReference type="SUPFAM" id="SSF52833">
    <property type="entry name" value="Thioredoxin-like"/>
    <property type="match status" value="1"/>
</dbReference>
<evidence type="ECO:0000313" key="3">
    <source>
        <dbReference type="Proteomes" id="UP001597369"/>
    </source>
</evidence>
<comment type="caution">
    <text evidence="2">The sequence shown here is derived from an EMBL/GenBank/DDBJ whole genome shotgun (WGS) entry which is preliminary data.</text>
</comment>
<dbReference type="InterPro" id="IPR001853">
    <property type="entry name" value="DSBA-like_thioredoxin_dom"/>
</dbReference>
<gene>
    <name evidence="2" type="ORF">ACFSKU_20155</name>
</gene>
<reference evidence="3" key="1">
    <citation type="journal article" date="2019" name="Int. J. Syst. Evol. Microbiol.">
        <title>The Global Catalogue of Microorganisms (GCM) 10K type strain sequencing project: providing services to taxonomists for standard genome sequencing and annotation.</title>
        <authorList>
            <consortium name="The Broad Institute Genomics Platform"/>
            <consortium name="The Broad Institute Genome Sequencing Center for Infectious Disease"/>
            <person name="Wu L."/>
            <person name="Ma J."/>
        </authorList>
    </citation>
    <scope>NUCLEOTIDE SEQUENCE [LARGE SCALE GENOMIC DNA]</scope>
    <source>
        <strain evidence="3">JCM 16545</strain>
    </source>
</reference>
<evidence type="ECO:0000259" key="1">
    <source>
        <dbReference type="Pfam" id="PF01323"/>
    </source>
</evidence>
<dbReference type="Gene3D" id="3.40.30.10">
    <property type="entry name" value="Glutaredoxin"/>
    <property type="match status" value="1"/>
</dbReference>
<organism evidence="2 3">
    <name type="scientific">Pontibacter silvestris</name>
    <dbReference type="NCBI Taxonomy" id="2305183"/>
    <lineage>
        <taxon>Bacteria</taxon>
        <taxon>Pseudomonadati</taxon>
        <taxon>Bacteroidota</taxon>
        <taxon>Cytophagia</taxon>
        <taxon>Cytophagales</taxon>
        <taxon>Hymenobacteraceae</taxon>
        <taxon>Pontibacter</taxon>
    </lineage>
</organism>
<dbReference type="RefSeq" id="WP_229957282.1">
    <property type="nucleotide sequence ID" value="NZ_JAJJWI010000001.1"/>
</dbReference>
<dbReference type="PANTHER" id="PTHR13887">
    <property type="entry name" value="GLUTATHIONE S-TRANSFERASE KAPPA"/>
    <property type="match status" value="1"/>
</dbReference>
<sequence>MKVNIWSDIMCPFCYIGKRKFENALVQFSGKEEVEVEWHSFQLQPDVQQVPGKDLYDFFAEIKGTSREEAKQMNDHMANMAKEVGLNYDFDHAVVANTFDGHRLIHLAAKHGLQDQAKERLLSAYFTEGKNIQDQDTLVQLGAEVGLQEEEVRAMLVSDAFAYEVKADIQSAQNLGIRGVPFFVINHKYGISGAQPSELFLEALQKVWQEEQSAVAAPVDTKGSDDASCSDGACAV</sequence>
<keyword evidence="3" id="KW-1185">Reference proteome</keyword>
<dbReference type="CDD" id="cd03024">
    <property type="entry name" value="DsbA_FrnE"/>
    <property type="match status" value="1"/>
</dbReference>
<dbReference type="PANTHER" id="PTHR13887:SF41">
    <property type="entry name" value="THIOREDOXIN SUPERFAMILY PROTEIN"/>
    <property type="match status" value="1"/>
</dbReference>